<evidence type="ECO:0000259" key="4">
    <source>
        <dbReference type="PROSITE" id="PS50054"/>
    </source>
</evidence>
<dbReference type="RefSeq" id="XP_002736003.1">
    <property type="nucleotide sequence ID" value="XM_002735957.1"/>
</dbReference>
<feature type="domain" description="Tyrosine-protein phosphatase" evidence="4">
    <location>
        <begin position="36"/>
        <end position="196"/>
    </location>
</feature>
<dbReference type="SMART" id="SM00195">
    <property type="entry name" value="DSPc"/>
    <property type="match status" value="1"/>
</dbReference>
<dbReference type="PROSITE" id="PS00383">
    <property type="entry name" value="TYR_PHOSPHATASE_1"/>
    <property type="match status" value="1"/>
</dbReference>
<organism evidence="6 7">
    <name type="scientific">Saccoglossus kowalevskii</name>
    <name type="common">Acorn worm</name>
    <dbReference type="NCBI Taxonomy" id="10224"/>
    <lineage>
        <taxon>Eukaryota</taxon>
        <taxon>Metazoa</taxon>
        <taxon>Hemichordata</taxon>
        <taxon>Enteropneusta</taxon>
        <taxon>Harrimaniidae</taxon>
        <taxon>Saccoglossus</taxon>
    </lineage>
</organism>
<feature type="domain" description="Tyrosine specific protein phosphatases" evidence="5">
    <location>
        <begin position="116"/>
        <end position="185"/>
    </location>
</feature>
<dbReference type="InterPro" id="IPR000387">
    <property type="entry name" value="Tyr_Pase_dom"/>
</dbReference>
<evidence type="ECO:0000256" key="3">
    <source>
        <dbReference type="SAM" id="MobiDB-lite"/>
    </source>
</evidence>
<evidence type="ECO:0000313" key="6">
    <source>
        <dbReference type="Proteomes" id="UP000694865"/>
    </source>
</evidence>
<keyword evidence="6" id="KW-1185">Reference proteome</keyword>
<feature type="region of interest" description="Disordered" evidence="3">
    <location>
        <begin position="264"/>
        <end position="295"/>
    </location>
</feature>
<name>A0ABM0GRX7_SACKO</name>
<dbReference type="PANTHER" id="PTHR10367:SF9">
    <property type="entry name" value="DUAL-SPECIFICITY PHOSPHATASE 11 (RNA_RNP COMPLEX 1-INTERACTING)"/>
    <property type="match status" value="1"/>
</dbReference>
<dbReference type="SUPFAM" id="SSF52799">
    <property type="entry name" value="(Phosphotyrosine protein) phosphatases II"/>
    <property type="match status" value="1"/>
</dbReference>
<sequence length="388" mass="45669">MPGRNSVPDRWESYVPVGKPVAGTRIFAFKVPLRDGIANNLTEEDQYFGPSELFEEVEKTGHKLGLVIDLTNTARYYDSKDITKHKVNVENGARINVQYKKIYTLGHVVPDYGKIQSFKRTIDQFVEENKCNDTLVGVHCTHGVNRTGYMVCRYLIDSLKWKPDRAIEEFNKARGHSIERQNYLDDLKKEQPAGKEGREGENFPVMAGVGEQPRHREKHGRDDRNDEYAGNDYRTVWNPSVDRQQDFNQYGEAWQNSRSYSYERSSWNNHRRRDDFHRDDSSMNWGNSDSWRGRRHSHYDETYDANRGRYLAGHGSGFRDQTSRHSGETRGQISGHIKQNWNRSQDYNTWKRGRDYRSNHRQSHPYSNGDNHYYRRGQQRRYDKAWGE</sequence>
<feature type="region of interest" description="Disordered" evidence="3">
    <location>
        <begin position="191"/>
        <end position="234"/>
    </location>
</feature>
<feature type="compositionally biased region" description="Polar residues" evidence="3">
    <location>
        <begin position="329"/>
        <end position="348"/>
    </location>
</feature>
<protein>
    <submittedName>
        <fullName evidence="7">mRNA-capping enzyme-like</fullName>
    </submittedName>
</protein>
<evidence type="ECO:0000313" key="7">
    <source>
        <dbReference type="RefSeq" id="XP_002736003.1"/>
    </source>
</evidence>
<dbReference type="InterPro" id="IPR051029">
    <property type="entry name" value="mRNA_Capping_Enz/RNA_Phosphat"/>
</dbReference>
<dbReference type="PROSITE" id="PS50054">
    <property type="entry name" value="TYR_PHOSPHATASE_DUAL"/>
    <property type="match status" value="1"/>
</dbReference>
<reference evidence="7" key="1">
    <citation type="submission" date="2025-08" db="UniProtKB">
        <authorList>
            <consortium name="RefSeq"/>
        </authorList>
    </citation>
    <scope>IDENTIFICATION</scope>
    <source>
        <tissue evidence="7">Testes</tissue>
    </source>
</reference>
<accession>A0ABM0GRX7</accession>
<keyword evidence="2" id="KW-0904">Protein phosphatase</keyword>
<dbReference type="Gene3D" id="3.90.190.10">
    <property type="entry name" value="Protein tyrosine phosphatase superfamily"/>
    <property type="match status" value="1"/>
</dbReference>
<dbReference type="Pfam" id="PF00782">
    <property type="entry name" value="DSPc"/>
    <property type="match status" value="1"/>
</dbReference>
<dbReference type="InterPro" id="IPR029021">
    <property type="entry name" value="Prot-tyrosine_phosphatase-like"/>
</dbReference>
<feature type="compositionally biased region" description="Basic and acidic residues" evidence="3">
    <location>
        <begin position="191"/>
        <end position="201"/>
    </location>
</feature>
<dbReference type="CDD" id="cd17665">
    <property type="entry name" value="DSP_DUSP11"/>
    <property type="match status" value="1"/>
</dbReference>
<dbReference type="PROSITE" id="PS50056">
    <property type="entry name" value="TYR_PHOSPHATASE_2"/>
    <property type="match status" value="1"/>
</dbReference>
<evidence type="ECO:0000259" key="5">
    <source>
        <dbReference type="PROSITE" id="PS50056"/>
    </source>
</evidence>
<gene>
    <name evidence="7" type="primary">LOC100375325</name>
</gene>
<dbReference type="Proteomes" id="UP000694865">
    <property type="component" value="Unplaced"/>
</dbReference>
<dbReference type="GeneID" id="100375325"/>
<feature type="compositionally biased region" description="Basic and acidic residues" evidence="3">
    <location>
        <begin position="272"/>
        <end position="281"/>
    </location>
</feature>
<evidence type="ECO:0000256" key="1">
    <source>
        <dbReference type="ARBA" id="ARBA00022801"/>
    </source>
</evidence>
<dbReference type="InterPro" id="IPR020422">
    <property type="entry name" value="TYR_PHOSPHATASE_DUAL_dom"/>
</dbReference>
<dbReference type="PANTHER" id="PTHR10367">
    <property type="entry name" value="MRNA-CAPPING ENZYME"/>
    <property type="match status" value="1"/>
</dbReference>
<evidence type="ECO:0000256" key="2">
    <source>
        <dbReference type="ARBA" id="ARBA00022912"/>
    </source>
</evidence>
<proteinExistence type="predicted"/>
<feature type="region of interest" description="Disordered" evidence="3">
    <location>
        <begin position="312"/>
        <end position="388"/>
    </location>
</feature>
<dbReference type="InterPro" id="IPR000340">
    <property type="entry name" value="Dual-sp_phosphatase_cat-dom"/>
</dbReference>
<dbReference type="InterPro" id="IPR016130">
    <property type="entry name" value="Tyr_Pase_AS"/>
</dbReference>
<keyword evidence="1" id="KW-0378">Hydrolase</keyword>